<feature type="transmembrane region" description="Helical" evidence="7">
    <location>
        <begin position="395"/>
        <end position="414"/>
    </location>
</feature>
<dbReference type="CDD" id="cd06173">
    <property type="entry name" value="MFS_MefA_like"/>
    <property type="match status" value="1"/>
</dbReference>
<organism evidence="8 9">
    <name type="scientific">Arthrobacter pityocampae</name>
    <dbReference type="NCBI Taxonomy" id="547334"/>
    <lineage>
        <taxon>Bacteria</taxon>
        <taxon>Bacillati</taxon>
        <taxon>Actinomycetota</taxon>
        <taxon>Actinomycetes</taxon>
        <taxon>Micrococcales</taxon>
        <taxon>Micrococcaceae</taxon>
        <taxon>Arthrobacter</taxon>
    </lineage>
</organism>
<protein>
    <submittedName>
        <fullName evidence="8">MFS transporter</fullName>
    </submittedName>
</protein>
<feature type="transmembrane region" description="Helical" evidence="7">
    <location>
        <begin position="257"/>
        <end position="277"/>
    </location>
</feature>
<evidence type="ECO:0000256" key="4">
    <source>
        <dbReference type="ARBA" id="ARBA00022692"/>
    </source>
</evidence>
<dbReference type="AlphaFoldDB" id="A0A2S5IXK1"/>
<feature type="transmembrane region" description="Helical" evidence="7">
    <location>
        <begin position="20"/>
        <end position="43"/>
    </location>
</feature>
<dbReference type="InterPro" id="IPR010290">
    <property type="entry name" value="TM_effector"/>
</dbReference>
<keyword evidence="9" id="KW-1185">Reference proteome</keyword>
<evidence type="ECO:0000313" key="8">
    <source>
        <dbReference type="EMBL" id="PPB49306.1"/>
    </source>
</evidence>
<comment type="subcellular location">
    <subcellularLocation>
        <location evidence="1">Cell inner membrane</location>
        <topology evidence="1">Multi-pass membrane protein</topology>
    </subcellularLocation>
</comment>
<feature type="transmembrane region" description="Helical" evidence="7">
    <location>
        <begin position="289"/>
        <end position="312"/>
    </location>
</feature>
<feature type="transmembrane region" description="Helical" evidence="7">
    <location>
        <begin position="49"/>
        <end position="70"/>
    </location>
</feature>
<reference evidence="8 9" key="1">
    <citation type="journal article" date="2014" name="Int. J. Syst. Evol. Microbiol.">
        <title>Arthrobacter pityocampae sp. nov., isolated from Thaumetopoea pityocampa (Lep., Thaumetopoeidae).</title>
        <authorList>
            <person name="Ince I.A."/>
            <person name="Demirbag Z."/>
            <person name="Kati H."/>
        </authorList>
    </citation>
    <scope>NUCLEOTIDE SEQUENCE [LARGE SCALE GENOMIC DNA]</scope>
    <source>
        <strain evidence="8 9">Tp2</strain>
    </source>
</reference>
<dbReference type="Pfam" id="PF05977">
    <property type="entry name" value="MFS_3"/>
    <property type="match status" value="1"/>
</dbReference>
<comment type="caution">
    <text evidence="8">The sequence shown here is derived from an EMBL/GenBank/DDBJ whole genome shotgun (WGS) entry which is preliminary data.</text>
</comment>
<feature type="transmembrane region" description="Helical" evidence="7">
    <location>
        <begin position="324"/>
        <end position="348"/>
    </location>
</feature>
<evidence type="ECO:0000256" key="5">
    <source>
        <dbReference type="ARBA" id="ARBA00022989"/>
    </source>
</evidence>
<feature type="transmembrane region" description="Helical" evidence="7">
    <location>
        <begin position="174"/>
        <end position="195"/>
    </location>
</feature>
<evidence type="ECO:0000256" key="7">
    <source>
        <dbReference type="SAM" id="Phobius"/>
    </source>
</evidence>
<keyword evidence="4 7" id="KW-0812">Transmembrane</keyword>
<proteinExistence type="predicted"/>
<keyword evidence="2" id="KW-0813">Transport</keyword>
<evidence type="ECO:0000313" key="9">
    <source>
        <dbReference type="Proteomes" id="UP000239297"/>
    </source>
</evidence>
<keyword evidence="5 7" id="KW-1133">Transmembrane helix</keyword>
<dbReference type="SUPFAM" id="SSF103473">
    <property type="entry name" value="MFS general substrate transporter"/>
    <property type="match status" value="1"/>
</dbReference>
<feature type="transmembrane region" description="Helical" evidence="7">
    <location>
        <begin position="82"/>
        <end position="103"/>
    </location>
</feature>
<dbReference type="EMBL" id="PRKW01000004">
    <property type="protein sequence ID" value="PPB49306.1"/>
    <property type="molecule type" value="Genomic_DNA"/>
</dbReference>
<dbReference type="Gene3D" id="1.20.1250.20">
    <property type="entry name" value="MFS general substrate transporter like domains"/>
    <property type="match status" value="1"/>
</dbReference>
<feature type="transmembrane region" description="Helical" evidence="7">
    <location>
        <begin position="368"/>
        <end position="389"/>
    </location>
</feature>
<evidence type="ECO:0000256" key="1">
    <source>
        <dbReference type="ARBA" id="ARBA00004429"/>
    </source>
</evidence>
<dbReference type="Proteomes" id="UP000239297">
    <property type="component" value="Unassembled WGS sequence"/>
</dbReference>
<dbReference type="GO" id="GO:0005886">
    <property type="term" value="C:plasma membrane"/>
    <property type="evidence" value="ECO:0007669"/>
    <property type="project" value="UniProtKB-SubCell"/>
</dbReference>
<evidence type="ECO:0000256" key="6">
    <source>
        <dbReference type="ARBA" id="ARBA00023136"/>
    </source>
</evidence>
<name>A0A2S5IXK1_9MICC</name>
<feature type="transmembrane region" description="Helical" evidence="7">
    <location>
        <begin position="140"/>
        <end position="168"/>
    </location>
</feature>
<keyword evidence="3" id="KW-1003">Cell membrane</keyword>
<evidence type="ECO:0000256" key="3">
    <source>
        <dbReference type="ARBA" id="ARBA00022475"/>
    </source>
</evidence>
<dbReference type="InterPro" id="IPR036259">
    <property type="entry name" value="MFS_trans_sf"/>
</dbReference>
<dbReference type="PANTHER" id="PTHR23513">
    <property type="entry name" value="INTEGRAL MEMBRANE EFFLUX PROTEIN-RELATED"/>
    <property type="match status" value="1"/>
</dbReference>
<keyword evidence="6 7" id="KW-0472">Membrane</keyword>
<dbReference type="PANTHER" id="PTHR23513:SF9">
    <property type="entry name" value="ENTEROBACTIN EXPORTER ENTS"/>
    <property type="match status" value="1"/>
</dbReference>
<gene>
    <name evidence="8" type="ORF">C4K88_09725</name>
</gene>
<dbReference type="OrthoDB" id="5494559at2"/>
<sequence length="428" mass="44198">MPRLLADITPLKESPAFRRLYIGTALSAIGTQLTIVAVSLQIYSLTQSTLSVGLLSLFALVPLVVAGLYGGAIADAQDRRTVALLSGLALWATTAAIALQAWIGMDSVGLLYGLIAVQSGAAGINQPTRSSIIPRLVRPALLPAANALSMITFGLAFTVGPLLAGLLVAQVGYAWTYTVDVVTFTFALWAVYRLPPLPPEGPTRRAGLATVLEGFRFLGTRPNIRMTFILDLIAMITAQPRALLPAVGAVLIGGGELTVGILLASGAFGSVLAGLFSGPLGHIHRQGQAVIWSIVGWGASVAGFGLVVVMATATGQPAAGEGEISGWVLPAAACLVLAGIADSVSSVFRNTILQSATPDAMRGRLQGVFIVVVAGGPRLGDMVAGGQAAWLGEGWTAVIGGIACAVLVLAVARWQPRFAQYDARHPQP</sequence>
<evidence type="ECO:0000256" key="2">
    <source>
        <dbReference type="ARBA" id="ARBA00022448"/>
    </source>
</evidence>
<dbReference type="RefSeq" id="WP_104121736.1">
    <property type="nucleotide sequence ID" value="NZ_PRKW01000004.1"/>
</dbReference>
<accession>A0A2S5IXK1</accession>